<reference evidence="3 4" key="1">
    <citation type="submission" date="2016-10" db="EMBL/GenBank/DDBJ databases">
        <authorList>
            <person name="de Groot N.N."/>
        </authorList>
    </citation>
    <scope>NUCLEOTIDE SEQUENCE [LARGE SCALE GENOMIC DNA]</scope>
    <source>
        <strain evidence="3 4">DSM 43357</strain>
    </source>
</reference>
<dbReference type="OrthoDB" id="3499702at2"/>
<keyword evidence="3" id="KW-0645">Protease</keyword>
<dbReference type="InterPro" id="IPR012338">
    <property type="entry name" value="Beta-lactam/transpept-like"/>
</dbReference>
<sequence>MGQSLHTVKSNRGRRPRALKGAAVTALAAALLAGAATPAAATSDGSAAVPKAAVRQDRPELQKAIQAFVDAGFLGVQLRVNDERGEWVGSAGVRKLGTSAKPPTNGHFWVGSVTKTFHATVVLQLVAEGEIGLDDPVAGHLPELGLDRRITVRMLLQHTSGLFNYTGDLDTDGTWVPGLPATGKEWLDNRFHSYRPEELVRFALSKPAKFAPGTDWSYSNTNYTLARLLIEKVTGHSFDAELKRRIVGPLGLKGTVVPGNRTQLPRPYAHGYFRYQDAGQWKVADVSRQNPSLLAGAGDMISTTQDLHTFFSALNGGKLLPAKLLAEMREPHPKSNPLYGRYGLGMFVKDLGPGCGTVLNHNGSPPAGYAALMYSTPDGGKTLTASLTAGDAAFDLATYPKLLDGLVKAAFCGGQATS</sequence>
<feature type="domain" description="Beta-lactamase-related" evidence="2">
    <location>
        <begin position="62"/>
        <end position="385"/>
    </location>
</feature>
<name>A0A1H7QQ52_9ACTN</name>
<accession>A0A1H7QQ52</accession>
<keyword evidence="3" id="KW-0378">Hydrolase</keyword>
<keyword evidence="4" id="KW-1185">Reference proteome</keyword>
<dbReference type="Pfam" id="PF00144">
    <property type="entry name" value="Beta-lactamase"/>
    <property type="match status" value="1"/>
</dbReference>
<evidence type="ECO:0000259" key="2">
    <source>
        <dbReference type="Pfam" id="PF00144"/>
    </source>
</evidence>
<organism evidence="3 4">
    <name type="scientific">Nonomuraea pusilla</name>
    <dbReference type="NCBI Taxonomy" id="46177"/>
    <lineage>
        <taxon>Bacteria</taxon>
        <taxon>Bacillati</taxon>
        <taxon>Actinomycetota</taxon>
        <taxon>Actinomycetes</taxon>
        <taxon>Streptosporangiales</taxon>
        <taxon>Streptosporangiaceae</taxon>
        <taxon>Nonomuraea</taxon>
    </lineage>
</organism>
<dbReference type="PANTHER" id="PTHR46825:SF7">
    <property type="entry name" value="D-ALANYL-D-ALANINE CARBOXYPEPTIDASE"/>
    <property type="match status" value="1"/>
</dbReference>
<evidence type="ECO:0000313" key="4">
    <source>
        <dbReference type="Proteomes" id="UP000198953"/>
    </source>
</evidence>
<dbReference type="GO" id="GO:0004180">
    <property type="term" value="F:carboxypeptidase activity"/>
    <property type="evidence" value="ECO:0007669"/>
    <property type="project" value="UniProtKB-KW"/>
</dbReference>
<dbReference type="RefSeq" id="WP_091100496.1">
    <property type="nucleotide sequence ID" value="NZ_FOBF01000005.1"/>
</dbReference>
<dbReference type="AlphaFoldDB" id="A0A1H7QQ52"/>
<dbReference type="STRING" id="46177.SAMN05660976_02641"/>
<evidence type="ECO:0000256" key="1">
    <source>
        <dbReference type="SAM" id="SignalP"/>
    </source>
</evidence>
<dbReference type="InterPro" id="IPR001466">
    <property type="entry name" value="Beta-lactam-related"/>
</dbReference>
<protein>
    <submittedName>
        <fullName evidence="3">D-alanyl-D-alanine carboxypeptidase</fullName>
    </submittedName>
</protein>
<dbReference type="Proteomes" id="UP000198953">
    <property type="component" value="Unassembled WGS sequence"/>
</dbReference>
<keyword evidence="1" id="KW-0732">Signal</keyword>
<feature type="chain" id="PRO_5011462837" evidence="1">
    <location>
        <begin position="42"/>
        <end position="418"/>
    </location>
</feature>
<dbReference type="SUPFAM" id="SSF56601">
    <property type="entry name" value="beta-lactamase/transpeptidase-like"/>
    <property type="match status" value="1"/>
</dbReference>
<feature type="signal peptide" evidence="1">
    <location>
        <begin position="1"/>
        <end position="41"/>
    </location>
</feature>
<dbReference type="Gene3D" id="3.40.710.10">
    <property type="entry name" value="DD-peptidase/beta-lactamase superfamily"/>
    <property type="match status" value="1"/>
</dbReference>
<dbReference type="InterPro" id="IPR050491">
    <property type="entry name" value="AmpC-like"/>
</dbReference>
<evidence type="ECO:0000313" key="3">
    <source>
        <dbReference type="EMBL" id="SEL50106.1"/>
    </source>
</evidence>
<dbReference type="EMBL" id="FOBF01000005">
    <property type="protein sequence ID" value="SEL50106.1"/>
    <property type="molecule type" value="Genomic_DNA"/>
</dbReference>
<dbReference type="PANTHER" id="PTHR46825">
    <property type="entry name" value="D-ALANYL-D-ALANINE-CARBOXYPEPTIDASE/ENDOPEPTIDASE AMPH"/>
    <property type="match status" value="1"/>
</dbReference>
<gene>
    <name evidence="3" type="ORF">SAMN05660976_02641</name>
</gene>
<keyword evidence="3" id="KW-0121">Carboxypeptidase</keyword>
<proteinExistence type="predicted"/>